<accession>A0A8J6T6Y4</accession>
<dbReference type="AlphaFoldDB" id="A0A8J6T6Y4"/>
<dbReference type="Pfam" id="PF07603">
    <property type="entry name" value="Lcl_C"/>
    <property type="match status" value="1"/>
</dbReference>
<feature type="domain" description="Lcl C-terminal" evidence="1">
    <location>
        <begin position="231"/>
        <end position="346"/>
    </location>
</feature>
<dbReference type="EMBL" id="JACNLL010000030">
    <property type="protein sequence ID" value="MBC8199004.1"/>
    <property type="molecule type" value="Genomic_DNA"/>
</dbReference>
<gene>
    <name evidence="2" type="ORF">H8E80_03025</name>
</gene>
<proteinExistence type="predicted"/>
<comment type="caution">
    <text evidence="2">The sequence shown here is derived from an EMBL/GenBank/DDBJ whole genome shotgun (WGS) entry which is preliminary data.</text>
</comment>
<dbReference type="Proteomes" id="UP000603545">
    <property type="component" value="Unassembled WGS sequence"/>
</dbReference>
<evidence type="ECO:0000313" key="3">
    <source>
        <dbReference type="Proteomes" id="UP000603545"/>
    </source>
</evidence>
<evidence type="ECO:0000259" key="1">
    <source>
        <dbReference type="Pfam" id="PF07603"/>
    </source>
</evidence>
<protein>
    <submittedName>
        <fullName evidence="2">DUF1566 domain-containing protein</fullName>
    </submittedName>
</protein>
<organism evidence="2 3">
    <name type="scientific">Candidatus Desulfaltia bathyphila</name>
    <dbReference type="NCBI Taxonomy" id="2841697"/>
    <lineage>
        <taxon>Bacteria</taxon>
        <taxon>Pseudomonadati</taxon>
        <taxon>Thermodesulfobacteriota</taxon>
        <taxon>Desulfobacteria</taxon>
        <taxon>Desulfobacterales</taxon>
        <taxon>Desulfobacterales incertae sedis</taxon>
        <taxon>Candidatus Desulfaltia</taxon>
    </lineage>
</organism>
<evidence type="ECO:0000313" key="2">
    <source>
        <dbReference type="EMBL" id="MBC8199004.1"/>
    </source>
</evidence>
<reference evidence="2 3" key="1">
    <citation type="submission" date="2020-08" db="EMBL/GenBank/DDBJ databases">
        <title>Bridging the membrane lipid divide: bacteria of the FCB group superphylum have the potential to synthesize archaeal ether lipids.</title>
        <authorList>
            <person name="Villanueva L."/>
            <person name="Von Meijenfeldt F.A.B."/>
            <person name="Westbye A.B."/>
            <person name="Yadav S."/>
            <person name="Hopmans E.C."/>
            <person name="Dutilh B.E."/>
            <person name="Sinninghe Damste J.S."/>
        </authorList>
    </citation>
    <scope>NUCLEOTIDE SEQUENCE [LARGE SCALE GENOMIC DNA]</scope>
    <source>
        <strain evidence="2">NIOZ-UU82</strain>
    </source>
</reference>
<name>A0A8J6T6Y4_9BACT</name>
<dbReference type="InterPro" id="IPR011460">
    <property type="entry name" value="Lcl_C"/>
</dbReference>
<sequence length="354" mass="40631">MRKTIFIIVLIYIIIGTSGIGFSETIDVQINGFDDGQKTTKQRDYKEAVLFAKREAIERAGVQIKSITNVTDLVVNSDYIESKAEAVLLPGYRIMDIGYQQDGTYLVILIGKVRTISEGIDSKELRYAKSLINMGRRKKARGIINNIIKSSKDDNTIAEAMYCQVIWGFSKDPTDTFERLKAYYPDSMHTKKLEAYFEKQRRKKREKLRKLELKIGKIVGRKGSFIAGNKGIVLDRKTGLMWAARDNGEDITWHDAKKYCEDHRAGGYTDWRMPTIDELVSLYDVNMNGYTQDCCKTGDQLRINRLIHLTCCCPWTSLRGNDGATYFRFTNSNRSWTYESIALYHRALPVRDSK</sequence>